<name>C0NA07_9GAMM</name>
<sequence>MDSMMPLQPADFIKHHQFGVLSTFSLSHPGYPFGSLVPYLLAEDGSIHIYISALAEHTKNIAANNKVALTISDADNSTNPAAEARITCLADITLSQQQEALQKLYQMKFSHAEQVLQLPGFQFYQLNLTAIRLIGGFGDIRWLSPDKLDLT</sequence>
<dbReference type="PANTHER" id="PTHR13343">
    <property type="entry name" value="CREG1 PROTEIN"/>
    <property type="match status" value="1"/>
</dbReference>
<dbReference type="EMBL" id="GG657907">
    <property type="protein sequence ID" value="EEF78479.1"/>
    <property type="molecule type" value="Genomic_DNA"/>
</dbReference>
<dbReference type="GO" id="GO:0005737">
    <property type="term" value="C:cytoplasm"/>
    <property type="evidence" value="ECO:0007669"/>
    <property type="project" value="UniProtKB-ARBA"/>
</dbReference>
<evidence type="ECO:0000313" key="3">
    <source>
        <dbReference type="Proteomes" id="UP000004679"/>
    </source>
</evidence>
<proteinExistence type="predicted"/>
<dbReference type="InterPro" id="IPR012349">
    <property type="entry name" value="Split_barrel_FMN-bd"/>
</dbReference>
<reference evidence="2 3" key="1">
    <citation type="journal article" date="2011" name="J. Bacteriol.">
        <title>Draft genome sequence of the chemolithoheterotrophic, halophilic methylotroph Methylophaga thiooxydans DMS010.</title>
        <authorList>
            <person name="Boden R."/>
            <person name="Ferriera S."/>
            <person name="Johnson J."/>
            <person name="Kelly D.P."/>
            <person name="Murrell J.C."/>
            <person name="Schafer H."/>
        </authorList>
    </citation>
    <scope>NUCLEOTIDE SEQUENCE [LARGE SCALE GENOMIC DNA]</scope>
    <source>
        <strain evidence="2 3">DMS010</strain>
    </source>
</reference>
<dbReference type="SUPFAM" id="SSF50475">
    <property type="entry name" value="FMN-binding split barrel"/>
    <property type="match status" value="1"/>
</dbReference>
<organism evidence="2 3">
    <name type="scientific">Methylophaga thiooxydans DMS010</name>
    <dbReference type="NCBI Taxonomy" id="637616"/>
    <lineage>
        <taxon>Bacteria</taxon>
        <taxon>Pseudomonadati</taxon>
        <taxon>Pseudomonadota</taxon>
        <taxon>Gammaproteobacteria</taxon>
        <taxon>Thiotrichales</taxon>
        <taxon>Piscirickettsiaceae</taxon>
        <taxon>Methylophaga</taxon>
    </lineage>
</organism>
<dbReference type="Pfam" id="PF13883">
    <property type="entry name" value="CREG_beta-barrel"/>
    <property type="match status" value="1"/>
</dbReference>
<accession>C0NA07</accession>
<dbReference type="PIRSF" id="PIRSF004633">
    <property type="entry name" value="UCP_PLP_oxd"/>
    <property type="match status" value="1"/>
</dbReference>
<keyword evidence="3" id="KW-1185">Reference proteome</keyword>
<evidence type="ECO:0000259" key="1">
    <source>
        <dbReference type="Pfam" id="PF13883"/>
    </source>
</evidence>
<dbReference type="InterPro" id="IPR014419">
    <property type="entry name" value="HutZ"/>
</dbReference>
<dbReference type="AlphaFoldDB" id="C0NA07"/>
<dbReference type="Gene3D" id="2.30.110.10">
    <property type="entry name" value="Electron Transport, Fmn-binding Protein, Chain A"/>
    <property type="match status" value="1"/>
</dbReference>
<dbReference type="PANTHER" id="PTHR13343:SF17">
    <property type="entry name" value="CELLULAR REPRESSOR OF E1A-STIMULATED GENES, ISOFORM A"/>
    <property type="match status" value="1"/>
</dbReference>
<feature type="domain" description="CREG-like beta-barrel" evidence="1">
    <location>
        <begin position="13"/>
        <end position="146"/>
    </location>
</feature>
<dbReference type="HOGENOM" id="CLU_093808_2_0_6"/>
<dbReference type="InterPro" id="IPR055343">
    <property type="entry name" value="CREG_beta-barrel"/>
</dbReference>
<protein>
    <submittedName>
        <fullName evidence="2">Pyridoxamine 5'-phosphate oxidase family protein</fullName>
    </submittedName>
</protein>
<gene>
    <name evidence="2" type="ORF">MDMS009_3023</name>
</gene>
<dbReference type="Proteomes" id="UP000004679">
    <property type="component" value="Unassembled WGS sequence"/>
</dbReference>
<evidence type="ECO:0000313" key="2">
    <source>
        <dbReference type="EMBL" id="EEF78479.1"/>
    </source>
</evidence>